<comment type="caution">
    <text evidence="1">Lacks conserved residue(s) required for the propagation of feature annotation.</text>
</comment>
<proteinExistence type="predicted"/>
<dbReference type="PROSITE" id="PS51670">
    <property type="entry name" value="SHKT"/>
    <property type="match status" value="1"/>
</dbReference>
<gene>
    <name evidence="4" type="ORF">KP79_PYT12268</name>
</gene>
<keyword evidence="2" id="KW-0732">Signal</keyword>
<dbReference type="PANTHER" id="PTHR22255:SF9">
    <property type="entry name" value="LP06548P"/>
    <property type="match status" value="1"/>
</dbReference>
<name>A0A210QD25_MIZYE</name>
<dbReference type="EMBL" id="NEDP02004117">
    <property type="protein sequence ID" value="OWF46629.1"/>
    <property type="molecule type" value="Genomic_DNA"/>
</dbReference>
<evidence type="ECO:0000313" key="5">
    <source>
        <dbReference type="Proteomes" id="UP000242188"/>
    </source>
</evidence>
<evidence type="ECO:0000313" key="4">
    <source>
        <dbReference type="EMBL" id="OWF46629.1"/>
    </source>
</evidence>
<dbReference type="PANTHER" id="PTHR22255">
    <property type="entry name" value="LP06548P"/>
    <property type="match status" value="1"/>
</dbReference>
<dbReference type="AlphaFoldDB" id="A0A210QD25"/>
<dbReference type="OrthoDB" id="5947018at2759"/>
<feature type="domain" description="ShKT" evidence="3">
    <location>
        <begin position="315"/>
        <end position="350"/>
    </location>
</feature>
<accession>A0A210QD25</accession>
<dbReference type="Proteomes" id="UP000242188">
    <property type="component" value="Unassembled WGS sequence"/>
</dbReference>
<protein>
    <recommendedName>
        <fullName evidence="3">ShKT domain-containing protein</fullName>
    </recommendedName>
</protein>
<reference evidence="4 5" key="1">
    <citation type="journal article" date="2017" name="Nat. Ecol. Evol.">
        <title>Scallop genome provides insights into evolution of bilaterian karyotype and development.</title>
        <authorList>
            <person name="Wang S."/>
            <person name="Zhang J."/>
            <person name="Jiao W."/>
            <person name="Li J."/>
            <person name="Xun X."/>
            <person name="Sun Y."/>
            <person name="Guo X."/>
            <person name="Huan P."/>
            <person name="Dong B."/>
            <person name="Zhang L."/>
            <person name="Hu X."/>
            <person name="Sun X."/>
            <person name="Wang J."/>
            <person name="Zhao C."/>
            <person name="Wang Y."/>
            <person name="Wang D."/>
            <person name="Huang X."/>
            <person name="Wang R."/>
            <person name="Lv J."/>
            <person name="Li Y."/>
            <person name="Zhang Z."/>
            <person name="Liu B."/>
            <person name="Lu W."/>
            <person name="Hui Y."/>
            <person name="Liang J."/>
            <person name="Zhou Z."/>
            <person name="Hou R."/>
            <person name="Li X."/>
            <person name="Liu Y."/>
            <person name="Li H."/>
            <person name="Ning X."/>
            <person name="Lin Y."/>
            <person name="Zhao L."/>
            <person name="Xing Q."/>
            <person name="Dou J."/>
            <person name="Li Y."/>
            <person name="Mao J."/>
            <person name="Guo H."/>
            <person name="Dou H."/>
            <person name="Li T."/>
            <person name="Mu C."/>
            <person name="Jiang W."/>
            <person name="Fu Q."/>
            <person name="Fu X."/>
            <person name="Miao Y."/>
            <person name="Liu J."/>
            <person name="Yu Q."/>
            <person name="Li R."/>
            <person name="Liao H."/>
            <person name="Li X."/>
            <person name="Kong Y."/>
            <person name="Jiang Z."/>
            <person name="Chourrout D."/>
            <person name="Li R."/>
            <person name="Bao Z."/>
        </authorList>
    </citation>
    <scope>NUCLEOTIDE SEQUENCE [LARGE SCALE GENOMIC DNA]</scope>
    <source>
        <strain evidence="4 5">PY_sf001</strain>
    </source>
</reference>
<feature type="signal peptide" evidence="2">
    <location>
        <begin position="1"/>
        <end position="19"/>
    </location>
</feature>
<evidence type="ECO:0000256" key="2">
    <source>
        <dbReference type="SAM" id="SignalP"/>
    </source>
</evidence>
<comment type="caution">
    <text evidence="4">The sequence shown here is derived from an EMBL/GenBank/DDBJ whole genome shotgun (WGS) entry which is preliminary data.</text>
</comment>
<evidence type="ECO:0000256" key="1">
    <source>
        <dbReference type="PROSITE-ProRule" id="PRU01005"/>
    </source>
</evidence>
<dbReference type="InterPro" id="IPR003582">
    <property type="entry name" value="ShKT_dom"/>
</dbReference>
<sequence length="713" mass="83464">MSTSVITLFLIFFAKDIAGECIYPDYLQSGVVKGELQPWKTRTWWINVRDKPRWKEREEIYVDGSNMWYQRETDYIPCEKKTRRVSQEAPSFGKCVTRTLLYNRTCLIQEGYNKYRIVQYTPGRSPVYICMMYIKRSNTVIQTIQGPMRDKNVPDLCNQNRMILDKWPWIATWKPQATDCPISGGFTFRTISRLTNQDICETDWRRSKLEIECVKGDGLDFIAPKGSRCNPFLSHGEHKRLYCWAGWEFGQYIYMVASGEEEDPQFCIRIPKKNDGEFVALVYFSVICPVEDDGQPPTGFDYYELHLQRTDPNECKDENREMCAKFRERGVCDKPNNKFVQHCKKSCNICENRAELLHKQCQFDDILHGQWVLYDRGRHEQIYINNSVMSFSHFGTFHCKERTQEERKYKLISVFDNGCTKRYSCIELNRRNNNILQYRIGHSLRQDEEFGEICQFHDDPYPLIDTYRSSGMKNLILNGRLWDQFCGLRSTIPFNGTFNDEECYGYISDWDDQGCVPRGTLKVSADNCLPLLASKRKQYQCLLFLKDQVGLFDHLLITRSMDGRNEFNCWVISQYAGPGFTLPYRVVYQMPTPQCSSFSNVYVHVDRRPKATLQLMDDRMARRCIPTEREAQTHRERESQNVTDVEVTTMNDENREVYSIQQEDNIDETIISVAGLENKNQGQFSGAIPIQMTYYSVMLIEAVTCATMFIITL</sequence>
<keyword evidence="5" id="KW-1185">Reference proteome</keyword>
<dbReference type="InterPro" id="IPR055471">
    <property type="entry name" value="DUF7043"/>
</dbReference>
<organism evidence="4 5">
    <name type="scientific">Mizuhopecten yessoensis</name>
    <name type="common">Japanese scallop</name>
    <name type="synonym">Patinopecten yessoensis</name>
    <dbReference type="NCBI Taxonomy" id="6573"/>
    <lineage>
        <taxon>Eukaryota</taxon>
        <taxon>Metazoa</taxon>
        <taxon>Spiralia</taxon>
        <taxon>Lophotrochozoa</taxon>
        <taxon>Mollusca</taxon>
        <taxon>Bivalvia</taxon>
        <taxon>Autobranchia</taxon>
        <taxon>Pteriomorphia</taxon>
        <taxon>Pectinida</taxon>
        <taxon>Pectinoidea</taxon>
        <taxon>Pectinidae</taxon>
        <taxon>Mizuhopecten</taxon>
    </lineage>
</organism>
<evidence type="ECO:0000259" key="3">
    <source>
        <dbReference type="PROSITE" id="PS51670"/>
    </source>
</evidence>
<feature type="chain" id="PRO_5013278852" description="ShKT domain-containing protein" evidence="2">
    <location>
        <begin position="20"/>
        <end position="713"/>
    </location>
</feature>
<dbReference type="Pfam" id="PF23070">
    <property type="entry name" value="DUF7043"/>
    <property type="match status" value="1"/>
</dbReference>